<dbReference type="EMBL" id="GGEC01071133">
    <property type="protein sequence ID" value="MBX51617.1"/>
    <property type="molecule type" value="Transcribed_RNA"/>
</dbReference>
<feature type="signal peptide" evidence="1">
    <location>
        <begin position="1"/>
        <end position="16"/>
    </location>
</feature>
<evidence type="ECO:0000313" key="2">
    <source>
        <dbReference type="EMBL" id="MBX51617.1"/>
    </source>
</evidence>
<accession>A0A2P2PA90</accession>
<reference evidence="2" key="1">
    <citation type="submission" date="2018-02" db="EMBL/GenBank/DDBJ databases">
        <title>Rhizophora mucronata_Transcriptome.</title>
        <authorList>
            <person name="Meera S.P."/>
            <person name="Sreeshan A."/>
            <person name="Augustine A."/>
        </authorList>
    </citation>
    <scope>NUCLEOTIDE SEQUENCE</scope>
    <source>
        <tissue evidence="2">Leaf</tissue>
    </source>
</reference>
<dbReference type="AlphaFoldDB" id="A0A2P2PA90"/>
<protein>
    <submittedName>
        <fullName evidence="2">Uncharacterized protein</fullName>
    </submittedName>
</protein>
<name>A0A2P2PA90_RHIMU</name>
<feature type="chain" id="PRO_5015134979" evidence="1">
    <location>
        <begin position="17"/>
        <end position="53"/>
    </location>
</feature>
<evidence type="ECO:0000256" key="1">
    <source>
        <dbReference type="SAM" id="SignalP"/>
    </source>
</evidence>
<proteinExistence type="predicted"/>
<organism evidence="2">
    <name type="scientific">Rhizophora mucronata</name>
    <name type="common">Asiatic mangrove</name>
    <dbReference type="NCBI Taxonomy" id="61149"/>
    <lineage>
        <taxon>Eukaryota</taxon>
        <taxon>Viridiplantae</taxon>
        <taxon>Streptophyta</taxon>
        <taxon>Embryophyta</taxon>
        <taxon>Tracheophyta</taxon>
        <taxon>Spermatophyta</taxon>
        <taxon>Magnoliopsida</taxon>
        <taxon>eudicotyledons</taxon>
        <taxon>Gunneridae</taxon>
        <taxon>Pentapetalae</taxon>
        <taxon>rosids</taxon>
        <taxon>fabids</taxon>
        <taxon>Malpighiales</taxon>
        <taxon>Rhizophoraceae</taxon>
        <taxon>Rhizophora</taxon>
    </lineage>
</organism>
<keyword evidence="1" id="KW-0732">Signal</keyword>
<sequence>MLSIFLILFSSRLLNARKEEKPCRPYCKILLLPRQKSCLLMSYCHFPQALHES</sequence>